<organism evidence="14 15">
    <name type="scientific">Gasterosteus aculeatus aculeatus</name>
    <name type="common">three-spined stickleback</name>
    <dbReference type="NCBI Taxonomy" id="481459"/>
    <lineage>
        <taxon>Eukaryota</taxon>
        <taxon>Metazoa</taxon>
        <taxon>Chordata</taxon>
        <taxon>Craniata</taxon>
        <taxon>Vertebrata</taxon>
        <taxon>Euteleostomi</taxon>
        <taxon>Actinopterygii</taxon>
        <taxon>Neopterygii</taxon>
        <taxon>Teleostei</taxon>
        <taxon>Neoteleostei</taxon>
        <taxon>Acanthomorphata</taxon>
        <taxon>Eupercaria</taxon>
        <taxon>Perciformes</taxon>
        <taxon>Cottioidei</taxon>
        <taxon>Gasterosteales</taxon>
        <taxon>Gasterosteidae</taxon>
        <taxon>Gasterosteus</taxon>
    </lineage>
</organism>
<dbReference type="Pfam" id="PF07562">
    <property type="entry name" value="NCD3G"/>
    <property type="match status" value="1"/>
</dbReference>
<reference evidence="14 15" key="1">
    <citation type="journal article" date="2021" name="G3 (Bethesda)">
        <title>Improved contiguity of the threespine stickleback genome using long-read sequencing.</title>
        <authorList>
            <person name="Nath S."/>
            <person name="Shaw D.E."/>
            <person name="White M.A."/>
        </authorList>
    </citation>
    <scope>NUCLEOTIDE SEQUENCE [LARGE SCALE GENOMIC DNA]</scope>
    <source>
        <strain evidence="14 15">Lake Benthic</strain>
    </source>
</reference>
<dbReference type="FunFam" id="2.10.50.30:FF:000002">
    <property type="entry name" value="Vomeronasal 2 receptor, h1"/>
    <property type="match status" value="1"/>
</dbReference>
<dbReference type="InterPro" id="IPR001828">
    <property type="entry name" value="ANF_lig-bd_rcpt"/>
</dbReference>
<evidence type="ECO:0000256" key="9">
    <source>
        <dbReference type="ARBA" id="ARBA00023170"/>
    </source>
</evidence>
<evidence type="ECO:0000256" key="11">
    <source>
        <dbReference type="ARBA" id="ARBA00023224"/>
    </source>
</evidence>
<dbReference type="PRINTS" id="PR01535">
    <property type="entry name" value="VOMERONASL2R"/>
</dbReference>
<dbReference type="InterPro" id="IPR038550">
    <property type="entry name" value="GPCR_3_9-Cys_sf"/>
</dbReference>
<evidence type="ECO:0000256" key="2">
    <source>
        <dbReference type="ARBA" id="ARBA00007242"/>
    </source>
</evidence>
<keyword evidence="3" id="KW-1003">Cell membrane</keyword>
<dbReference type="Gene3D" id="3.40.50.2300">
    <property type="match status" value="2"/>
</dbReference>
<evidence type="ECO:0000259" key="13">
    <source>
        <dbReference type="PROSITE" id="PS50259"/>
    </source>
</evidence>
<keyword evidence="6 12" id="KW-1133">Transmembrane helix</keyword>
<dbReference type="InterPro" id="IPR000337">
    <property type="entry name" value="GPCR_3"/>
</dbReference>
<dbReference type="AlphaFoldDB" id="A0AAQ4RY80"/>
<dbReference type="PANTHER" id="PTHR24061:SF528">
    <property type="entry name" value="C-FAMILY ODORANT RECEPTOR OLFCD2-RELATED"/>
    <property type="match status" value="1"/>
</dbReference>
<dbReference type="GO" id="GO:0004930">
    <property type="term" value="F:G protein-coupled receptor activity"/>
    <property type="evidence" value="ECO:0007669"/>
    <property type="project" value="UniProtKB-KW"/>
</dbReference>
<dbReference type="GeneTree" id="ENSGT01050000244874"/>
<evidence type="ECO:0000256" key="3">
    <source>
        <dbReference type="ARBA" id="ARBA00022475"/>
    </source>
</evidence>
<keyword evidence="5" id="KW-0732">Signal</keyword>
<dbReference type="GO" id="GO:0005886">
    <property type="term" value="C:plasma membrane"/>
    <property type="evidence" value="ECO:0007669"/>
    <property type="project" value="UniProtKB-SubCell"/>
</dbReference>
<dbReference type="InterPro" id="IPR017978">
    <property type="entry name" value="GPCR_3_C"/>
</dbReference>
<evidence type="ECO:0000256" key="1">
    <source>
        <dbReference type="ARBA" id="ARBA00004651"/>
    </source>
</evidence>
<dbReference type="InterPro" id="IPR017979">
    <property type="entry name" value="GPCR_3_CS"/>
</dbReference>
<feature type="transmembrane region" description="Helical" evidence="12">
    <location>
        <begin position="641"/>
        <end position="665"/>
    </location>
</feature>
<dbReference type="InterPro" id="IPR011500">
    <property type="entry name" value="GPCR_3_9-Cys_dom"/>
</dbReference>
<proteinExistence type="inferred from homology"/>
<feature type="domain" description="G-protein coupled receptors family 3 profile" evidence="13">
    <location>
        <begin position="571"/>
        <end position="827"/>
    </location>
</feature>
<evidence type="ECO:0000256" key="10">
    <source>
        <dbReference type="ARBA" id="ARBA00023180"/>
    </source>
</evidence>
<keyword evidence="4 12" id="KW-0812">Transmembrane</keyword>
<feature type="transmembrane region" description="Helical" evidence="12">
    <location>
        <begin position="685"/>
        <end position="704"/>
    </location>
</feature>
<reference evidence="14" key="3">
    <citation type="submission" date="2025-09" db="UniProtKB">
        <authorList>
            <consortium name="Ensembl"/>
        </authorList>
    </citation>
    <scope>IDENTIFICATION</scope>
</reference>
<evidence type="ECO:0000256" key="4">
    <source>
        <dbReference type="ARBA" id="ARBA00022692"/>
    </source>
</evidence>
<dbReference type="Pfam" id="PF00003">
    <property type="entry name" value="7tm_3"/>
    <property type="match status" value="1"/>
</dbReference>
<reference evidence="14" key="2">
    <citation type="submission" date="2025-08" db="UniProtKB">
        <authorList>
            <consortium name="Ensembl"/>
        </authorList>
    </citation>
    <scope>IDENTIFICATION</scope>
</reference>
<keyword evidence="7" id="KW-0297">G-protein coupled receptor</keyword>
<dbReference type="InterPro" id="IPR004073">
    <property type="entry name" value="GPCR_3_vmron_rcpt_2"/>
</dbReference>
<dbReference type="PROSITE" id="PS50259">
    <property type="entry name" value="G_PROTEIN_RECEP_F3_4"/>
    <property type="match status" value="1"/>
</dbReference>
<dbReference type="PANTHER" id="PTHR24061">
    <property type="entry name" value="CALCIUM-SENSING RECEPTOR-RELATED"/>
    <property type="match status" value="1"/>
</dbReference>
<dbReference type="PROSITE" id="PS00981">
    <property type="entry name" value="G_PROTEIN_RECEP_F3_3"/>
    <property type="match status" value="1"/>
</dbReference>
<feature type="transmembrane region" description="Helical" evidence="12">
    <location>
        <begin position="797"/>
        <end position="820"/>
    </location>
</feature>
<keyword evidence="9" id="KW-0675">Receptor</keyword>
<dbReference type="InterPro" id="IPR000068">
    <property type="entry name" value="GPCR_3_Ca_sens_rcpt-rel"/>
</dbReference>
<evidence type="ECO:0000256" key="12">
    <source>
        <dbReference type="SAM" id="Phobius"/>
    </source>
</evidence>
<evidence type="ECO:0000256" key="7">
    <source>
        <dbReference type="ARBA" id="ARBA00023040"/>
    </source>
</evidence>
<evidence type="ECO:0000256" key="6">
    <source>
        <dbReference type="ARBA" id="ARBA00022989"/>
    </source>
</evidence>
<name>A0AAQ4RY80_GASAC</name>
<dbReference type="FunFam" id="3.40.50.2300:FF:000016">
    <property type="entry name" value="Taste 1 receptor member 2"/>
    <property type="match status" value="1"/>
</dbReference>
<sequence>CQLFLRHLKLLGITYNHIITRGALVCRLQGKAQPPEFTKAGDFVTGFWFCSCYVHSQFQFAQTMIFAIEEINQNPAILPNHTMGYKIYNSCGMSNIIRSALDLVNGQEEIIDERNCTNADNAQAVIGHSASAPTVGFARILGRFQIPVLSHFATCACLSNREVFPSFFRTIPSDLYQSRALAKLVKHFRWTWVGAISNKNEYGINGIAAFMKAAQEEGVCIEYYRAFEQTGPLHELAKVVESVKYSTSKVIVAFMSHREVDVLVTELFKQNITGLQWVGSDAWITEDALTSSEGNSLLVGSLGFTVSKAQIPGLEEHMRRLRPSQFPDSQFVRDLWEDTFDCVLNDTANTQRKPCDGFGSVQTVESYFTTVSELRFTNNVYKSVYAVSHALHNLVTCEEGRGPFSNGSCADAGHIQPWQVLHYLQNINFTTNQGERVTFDQNGDSPARYELVNIQLVTSRTLHVATVGIFDSNLPRERQFTLNDMKIVWGGGSHTVPVSVCSESCPPGKHKALQKRKHICCYDCVPCAEGEISNITDSMDCFKCPIDYWPNARRDVCILKEIEFLSYAELMGIVLTCICLIGAMVTTAIASVFFHFRETPIVRANNSELSFLLLFSLTLCFLCSLTFIGRPTQWSCMLRHTAFGITFVLCISCVLGKTLVVLMAFRATLPASNVMKWFGPAQQRLSVLCLTFIQVVICILWLTINPPFPYKNMNYYKEKIILECALGSPVGFWAVLGYIGFLAMLCFVLAFLARKLPDNFNEAKFITFSMLIFWAVWIAFIPAYVSSPGKFTVAVEIFAIISSSYGLLICIFIPKCYVILLRPEQNTKILITKFPVCFGNTCSVTYLQNSNSYEKLLLTFCHVVINVTGCNNKSIMYPCVVPSVTCYNVVRGGGGYNKRSTQYPNSIRYWHKQCFSIHQL</sequence>
<accession>A0AAQ4RY80</accession>
<keyword evidence="10" id="KW-0325">Glycoprotein</keyword>
<feature type="transmembrane region" description="Helical" evidence="12">
    <location>
        <begin position="765"/>
        <end position="785"/>
    </location>
</feature>
<evidence type="ECO:0000313" key="14">
    <source>
        <dbReference type="Ensembl" id="ENSGACP00000067697.1"/>
    </source>
</evidence>
<dbReference type="PRINTS" id="PR00248">
    <property type="entry name" value="GPCRMGR"/>
</dbReference>
<dbReference type="Proteomes" id="UP000007635">
    <property type="component" value="Chromosome I"/>
</dbReference>
<feature type="transmembrane region" description="Helical" evidence="12">
    <location>
        <begin position="608"/>
        <end position="629"/>
    </location>
</feature>
<dbReference type="Ensembl" id="ENSGACT00000074282.1">
    <property type="protein sequence ID" value="ENSGACP00000067697.1"/>
    <property type="gene ID" value="ENSGACG00000033955.1"/>
</dbReference>
<dbReference type="CDD" id="cd15283">
    <property type="entry name" value="7tmC_V2R_pheromone"/>
    <property type="match status" value="1"/>
</dbReference>
<dbReference type="Gene3D" id="2.10.50.30">
    <property type="entry name" value="GPCR, family 3, nine cysteines domain"/>
    <property type="match status" value="1"/>
</dbReference>
<keyword evidence="15" id="KW-1185">Reference proteome</keyword>
<evidence type="ECO:0000313" key="15">
    <source>
        <dbReference type="Proteomes" id="UP000007635"/>
    </source>
</evidence>
<comment type="subcellular location">
    <subcellularLocation>
        <location evidence="1">Cell membrane</location>
        <topology evidence="1">Multi-pass membrane protein</topology>
    </subcellularLocation>
</comment>
<dbReference type="InterPro" id="IPR028082">
    <property type="entry name" value="Peripla_BP_I"/>
</dbReference>
<feature type="transmembrane region" description="Helical" evidence="12">
    <location>
        <begin position="570"/>
        <end position="596"/>
    </location>
</feature>
<evidence type="ECO:0000256" key="5">
    <source>
        <dbReference type="ARBA" id="ARBA00022729"/>
    </source>
</evidence>
<dbReference type="Pfam" id="PF01094">
    <property type="entry name" value="ANF_receptor"/>
    <property type="match status" value="1"/>
</dbReference>
<comment type="similarity">
    <text evidence="2">Belongs to the G-protein coupled receptor 3 family.</text>
</comment>
<dbReference type="SUPFAM" id="SSF53822">
    <property type="entry name" value="Periplasmic binding protein-like I"/>
    <property type="match status" value="1"/>
</dbReference>
<evidence type="ECO:0000256" key="8">
    <source>
        <dbReference type="ARBA" id="ARBA00023136"/>
    </source>
</evidence>
<protein>
    <recommendedName>
        <fullName evidence="13">G-protein coupled receptors family 3 profile domain-containing protein</fullName>
    </recommendedName>
</protein>
<feature type="transmembrane region" description="Helical" evidence="12">
    <location>
        <begin position="732"/>
        <end position="753"/>
    </location>
</feature>
<keyword evidence="8 12" id="KW-0472">Membrane</keyword>
<keyword evidence="11" id="KW-0807">Transducer</keyword>